<evidence type="ECO:0000256" key="4">
    <source>
        <dbReference type="ARBA" id="ARBA00017099"/>
    </source>
</evidence>
<dbReference type="Gene3D" id="3.40.50.720">
    <property type="entry name" value="NAD(P)-binding Rossmann-like Domain"/>
    <property type="match status" value="1"/>
</dbReference>
<dbReference type="SUPFAM" id="SSF51735">
    <property type="entry name" value="NAD(P)-binding Rossmann-fold domains"/>
    <property type="match status" value="1"/>
</dbReference>
<keyword evidence="6" id="KW-0560">Oxidoreductase</keyword>
<comment type="catalytic activity">
    <reaction evidence="5 6">
        <text>dTDP-beta-L-rhamnose + NADP(+) = dTDP-4-dehydro-beta-L-rhamnose + NADPH + H(+)</text>
        <dbReference type="Rhea" id="RHEA:21796"/>
        <dbReference type="ChEBI" id="CHEBI:15378"/>
        <dbReference type="ChEBI" id="CHEBI:57510"/>
        <dbReference type="ChEBI" id="CHEBI:57783"/>
        <dbReference type="ChEBI" id="CHEBI:58349"/>
        <dbReference type="ChEBI" id="CHEBI:62830"/>
        <dbReference type="EC" id="1.1.1.133"/>
    </reaction>
</comment>
<protein>
    <recommendedName>
        <fullName evidence="4 6">dTDP-4-dehydrorhamnose reductase</fullName>
        <ecNumber evidence="3 6">1.1.1.133</ecNumber>
    </recommendedName>
</protein>
<comment type="similarity">
    <text evidence="2 6">Belongs to the dTDP-4-dehydrorhamnose reductase family.</text>
</comment>
<gene>
    <name evidence="9" type="ORF">LNAOJCKE_2262</name>
</gene>
<comment type="function">
    <text evidence="6">Catalyzes the reduction of dTDP-6-deoxy-L-lyxo-4-hexulose to yield dTDP-L-rhamnose.</text>
</comment>
<evidence type="ECO:0000259" key="8">
    <source>
        <dbReference type="Pfam" id="PF04321"/>
    </source>
</evidence>
<evidence type="ECO:0000256" key="3">
    <source>
        <dbReference type="ARBA" id="ARBA00012929"/>
    </source>
</evidence>
<evidence type="ECO:0000256" key="1">
    <source>
        <dbReference type="ARBA" id="ARBA00004781"/>
    </source>
</evidence>
<reference evidence="9" key="1">
    <citation type="journal article" date="2021" name="Front. Microbiol.">
        <title>Comprehensive Comparative Genomics and Phenotyping of Methylobacterium Species.</title>
        <authorList>
            <person name="Alessa O."/>
            <person name="Ogura Y."/>
            <person name="Fujitani Y."/>
            <person name="Takami H."/>
            <person name="Hayashi T."/>
            <person name="Sahin N."/>
            <person name="Tani A."/>
        </authorList>
    </citation>
    <scope>NUCLEOTIDE SEQUENCE</scope>
    <source>
        <strain evidence="9">NBRC 15686</strain>
    </source>
</reference>
<keyword evidence="10" id="KW-1185">Reference proteome</keyword>
<comment type="cofactor">
    <cofactor evidence="6">
        <name>Mg(2+)</name>
        <dbReference type="ChEBI" id="CHEBI:18420"/>
    </cofactor>
    <text evidence="6">Binds 1 Mg(2+) ion per monomer.</text>
</comment>
<dbReference type="InterPro" id="IPR005913">
    <property type="entry name" value="dTDP_dehydrorham_reduct"/>
</dbReference>
<evidence type="ECO:0000256" key="2">
    <source>
        <dbReference type="ARBA" id="ARBA00010944"/>
    </source>
</evidence>
<comment type="pathway">
    <text evidence="1 6">Carbohydrate biosynthesis; dTDP-L-rhamnose biosynthesis.</text>
</comment>
<dbReference type="InterPro" id="IPR029903">
    <property type="entry name" value="RmlD-like-bd"/>
</dbReference>
<feature type="compositionally biased region" description="Low complexity" evidence="7">
    <location>
        <begin position="101"/>
        <end position="126"/>
    </location>
</feature>
<evidence type="ECO:0000256" key="6">
    <source>
        <dbReference type="RuleBase" id="RU364082"/>
    </source>
</evidence>
<dbReference type="EC" id="1.1.1.133" evidence="3 6"/>
<organism evidence="9 10">
    <name type="scientific">Methylorubrum aminovorans</name>
    <dbReference type="NCBI Taxonomy" id="269069"/>
    <lineage>
        <taxon>Bacteria</taxon>
        <taxon>Pseudomonadati</taxon>
        <taxon>Pseudomonadota</taxon>
        <taxon>Alphaproteobacteria</taxon>
        <taxon>Hyphomicrobiales</taxon>
        <taxon>Methylobacteriaceae</taxon>
        <taxon>Methylorubrum</taxon>
    </lineage>
</organism>
<keyword evidence="6" id="KW-0521">NADP</keyword>
<evidence type="ECO:0000256" key="7">
    <source>
        <dbReference type="SAM" id="MobiDB-lite"/>
    </source>
</evidence>
<accession>A0ABQ4UCK7</accession>
<sequence>MDILILGGAGQVGTQLQAFPWPDRQSLDITDEATVAAALDAGSYPAVINTAAYTAVAKTEGEVVAAWLLNALAPAILAAETKRRGIPLVHVSTEIARQHDATSSAPSSRARPGAAGASCRSRASRPQPTRRRPGVR</sequence>
<dbReference type="PANTHER" id="PTHR10491">
    <property type="entry name" value="DTDP-4-DEHYDRORHAMNOSE REDUCTASE"/>
    <property type="match status" value="1"/>
</dbReference>
<dbReference type="Proteomes" id="UP001055039">
    <property type="component" value="Unassembled WGS sequence"/>
</dbReference>
<dbReference type="InterPro" id="IPR036291">
    <property type="entry name" value="NAD(P)-bd_dom_sf"/>
</dbReference>
<proteinExistence type="inferred from homology"/>
<dbReference type="Pfam" id="PF04321">
    <property type="entry name" value="RmlD_sub_bind"/>
    <property type="match status" value="1"/>
</dbReference>
<reference evidence="9" key="2">
    <citation type="submission" date="2021-08" db="EMBL/GenBank/DDBJ databases">
        <authorList>
            <person name="Tani A."/>
            <person name="Ola A."/>
            <person name="Ogura Y."/>
            <person name="Katsura K."/>
            <person name="Hayashi T."/>
        </authorList>
    </citation>
    <scope>NUCLEOTIDE SEQUENCE</scope>
    <source>
        <strain evidence="9">NBRC 15686</strain>
    </source>
</reference>
<feature type="region of interest" description="Disordered" evidence="7">
    <location>
        <begin position="95"/>
        <end position="136"/>
    </location>
</feature>
<comment type="caution">
    <text evidence="9">The sequence shown here is derived from an EMBL/GenBank/DDBJ whole genome shotgun (WGS) entry which is preliminary data.</text>
</comment>
<dbReference type="EMBL" id="BPRC01000006">
    <property type="protein sequence ID" value="GJE65054.1"/>
    <property type="molecule type" value="Genomic_DNA"/>
</dbReference>
<dbReference type="PANTHER" id="PTHR10491:SF4">
    <property type="entry name" value="METHIONINE ADENOSYLTRANSFERASE 2 SUBUNIT BETA"/>
    <property type="match status" value="1"/>
</dbReference>
<evidence type="ECO:0000313" key="10">
    <source>
        <dbReference type="Proteomes" id="UP001055039"/>
    </source>
</evidence>
<name>A0ABQ4UCK7_9HYPH</name>
<feature type="domain" description="RmlD-like substrate binding" evidence="8">
    <location>
        <begin position="1"/>
        <end position="94"/>
    </location>
</feature>
<evidence type="ECO:0000313" key="9">
    <source>
        <dbReference type="EMBL" id="GJE65054.1"/>
    </source>
</evidence>
<evidence type="ECO:0000256" key="5">
    <source>
        <dbReference type="ARBA" id="ARBA00048200"/>
    </source>
</evidence>